<evidence type="ECO:0000313" key="2">
    <source>
        <dbReference type="EMBL" id="TKV90417.1"/>
    </source>
</evidence>
<evidence type="ECO:0000256" key="1">
    <source>
        <dbReference type="SAM" id="SignalP"/>
    </source>
</evidence>
<keyword evidence="1" id="KW-0732">Signal</keyword>
<evidence type="ECO:0000313" key="3">
    <source>
        <dbReference type="Proteomes" id="UP000298652"/>
    </source>
</evidence>
<dbReference type="Gramene" id="TKV90417">
    <property type="protein sequence ID" value="TKV90417"/>
    <property type="gene ID" value="SEVIR_9G027350v2"/>
</dbReference>
<feature type="chain" id="PRO_5020775224" evidence="1">
    <location>
        <begin position="25"/>
        <end position="65"/>
    </location>
</feature>
<name>A0A4U6SPA7_SETVI</name>
<keyword evidence="3" id="KW-1185">Reference proteome</keyword>
<reference evidence="2" key="1">
    <citation type="submission" date="2019-03" db="EMBL/GenBank/DDBJ databases">
        <title>WGS assembly of Setaria viridis.</title>
        <authorList>
            <person name="Huang P."/>
            <person name="Jenkins J."/>
            <person name="Grimwood J."/>
            <person name="Barry K."/>
            <person name="Healey A."/>
            <person name="Mamidi S."/>
            <person name="Sreedasyam A."/>
            <person name="Shu S."/>
            <person name="Feldman M."/>
            <person name="Wu J."/>
            <person name="Yu Y."/>
            <person name="Chen C."/>
            <person name="Johnson J."/>
            <person name="Rokhsar D."/>
            <person name="Baxter I."/>
            <person name="Schmutz J."/>
            <person name="Brutnell T."/>
            <person name="Kellogg E."/>
        </authorList>
    </citation>
    <scope>NUCLEOTIDE SEQUENCE [LARGE SCALE GENOMIC DNA]</scope>
</reference>
<feature type="signal peptide" evidence="1">
    <location>
        <begin position="1"/>
        <end position="24"/>
    </location>
</feature>
<gene>
    <name evidence="2" type="ORF">SEVIR_9G027350v2</name>
</gene>
<dbReference type="Proteomes" id="UP000298652">
    <property type="component" value="Chromosome 9"/>
</dbReference>
<proteinExistence type="predicted"/>
<dbReference type="AlphaFoldDB" id="A0A4U6SPA7"/>
<sequence>MTLALSYPDMIVPLLMSCLETVTACLSDCDNAPARVIDGSGRGPDMRASVFFPSPRLINPSISMP</sequence>
<accession>A0A4U6SPA7</accession>
<protein>
    <submittedName>
        <fullName evidence="2">Uncharacterized protein</fullName>
    </submittedName>
</protein>
<organism evidence="2 3">
    <name type="scientific">Setaria viridis</name>
    <name type="common">Green bristlegrass</name>
    <name type="synonym">Setaria italica subsp. viridis</name>
    <dbReference type="NCBI Taxonomy" id="4556"/>
    <lineage>
        <taxon>Eukaryota</taxon>
        <taxon>Viridiplantae</taxon>
        <taxon>Streptophyta</taxon>
        <taxon>Embryophyta</taxon>
        <taxon>Tracheophyta</taxon>
        <taxon>Spermatophyta</taxon>
        <taxon>Magnoliopsida</taxon>
        <taxon>Liliopsida</taxon>
        <taxon>Poales</taxon>
        <taxon>Poaceae</taxon>
        <taxon>PACMAD clade</taxon>
        <taxon>Panicoideae</taxon>
        <taxon>Panicodae</taxon>
        <taxon>Paniceae</taxon>
        <taxon>Cenchrinae</taxon>
        <taxon>Setaria</taxon>
    </lineage>
</organism>
<dbReference type="EMBL" id="CM016560">
    <property type="protein sequence ID" value="TKV90417.1"/>
    <property type="molecule type" value="Genomic_DNA"/>
</dbReference>